<organism evidence="1 2">
    <name type="scientific">Aquilegia coerulea</name>
    <name type="common">Rocky mountain columbine</name>
    <dbReference type="NCBI Taxonomy" id="218851"/>
    <lineage>
        <taxon>Eukaryota</taxon>
        <taxon>Viridiplantae</taxon>
        <taxon>Streptophyta</taxon>
        <taxon>Embryophyta</taxon>
        <taxon>Tracheophyta</taxon>
        <taxon>Spermatophyta</taxon>
        <taxon>Magnoliopsida</taxon>
        <taxon>Ranunculales</taxon>
        <taxon>Ranunculaceae</taxon>
        <taxon>Thalictroideae</taxon>
        <taxon>Aquilegia</taxon>
    </lineage>
</organism>
<sequence length="67" mass="8204">MLYAYIPSNKFMRLERKTENYLIVSIEKGKTKSMTSHLWYHKKNLFNIYLSIRFRQVKSMPQIVLEF</sequence>
<evidence type="ECO:0000313" key="2">
    <source>
        <dbReference type="Proteomes" id="UP000230069"/>
    </source>
</evidence>
<proteinExistence type="predicted"/>
<protein>
    <submittedName>
        <fullName evidence="1">Uncharacterized protein</fullName>
    </submittedName>
</protein>
<gene>
    <name evidence="1" type="ORF">AQUCO_02300175v1</name>
</gene>
<dbReference type="AlphaFoldDB" id="A0A2G5DCI9"/>
<dbReference type="InParanoid" id="A0A2G5DCI9"/>
<dbReference type="EMBL" id="KZ305040">
    <property type="protein sequence ID" value="PIA41192.1"/>
    <property type="molecule type" value="Genomic_DNA"/>
</dbReference>
<accession>A0A2G5DCI9</accession>
<keyword evidence="2" id="KW-1185">Reference proteome</keyword>
<reference evidence="1 2" key="1">
    <citation type="submission" date="2017-09" db="EMBL/GenBank/DDBJ databases">
        <title>WGS assembly of Aquilegia coerulea Goldsmith.</title>
        <authorList>
            <person name="Hodges S."/>
            <person name="Kramer E."/>
            <person name="Nordborg M."/>
            <person name="Tomkins J."/>
            <person name="Borevitz J."/>
            <person name="Derieg N."/>
            <person name="Yan J."/>
            <person name="Mihaltcheva S."/>
            <person name="Hayes R.D."/>
            <person name="Rokhsar D."/>
        </authorList>
    </citation>
    <scope>NUCLEOTIDE SEQUENCE [LARGE SCALE GENOMIC DNA]</scope>
    <source>
        <strain evidence="2">cv. Goldsmith</strain>
    </source>
</reference>
<dbReference type="Proteomes" id="UP000230069">
    <property type="component" value="Unassembled WGS sequence"/>
</dbReference>
<name>A0A2G5DCI9_AQUCA</name>
<evidence type="ECO:0000313" key="1">
    <source>
        <dbReference type="EMBL" id="PIA41192.1"/>
    </source>
</evidence>